<dbReference type="AlphaFoldDB" id="A0A8S9Z1Z9"/>
<sequence length="75" mass="8716">METCYATTQEDDSNFTTDLLPMMMFTDQVLYSSAVLQRESDSHGPLLEPLFRKNAVSRCLHIVPDLVRRRNRQPE</sequence>
<reference evidence="1" key="1">
    <citation type="submission" date="2019-07" db="EMBL/GenBank/DDBJ databases">
        <title>Annotation for the trematode Paragonimus miyazaki's.</title>
        <authorList>
            <person name="Choi Y.-J."/>
        </authorList>
    </citation>
    <scope>NUCLEOTIDE SEQUENCE</scope>
    <source>
        <strain evidence="1">Japan</strain>
    </source>
</reference>
<protein>
    <submittedName>
        <fullName evidence="1">Uncharacterized protein</fullName>
    </submittedName>
</protein>
<gene>
    <name evidence="1" type="ORF">EG68_04477</name>
</gene>
<evidence type="ECO:0000313" key="1">
    <source>
        <dbReference type="EMBL" id="KAF7258008.1"/>
    </source>
</evidence>
<dbReference type="Proteomes" id="UP000822476">
    <property type="component" value="Unassembled WGS sequence"/>
</dbReference>
<accession>A0A8S9Z1Z9</accession>
<evidence type="ECO:0000313" key="2">
    <source>
        <dbReference type="Proteomes" id="UP000822476"/>
    </source>
</evidence>
<dbReference type="EMBL" id="JTDE01002009">
    <property type="protein sequence ID" value="KAF7258008.1"/>
    <property type="molecule type" value="Genomic_DNA"/>
</dbReference>
<organism evidence="1 2">
    <name type="scientific">Paragonimus skrjabini miyazakii</name>
    <dbReference type="NCBI Taxonomy" id="59628"/>
    <lineage>
        <taxon>Eukaryota</taxon>
        <taxon>Metazoa</taxon>
        <taxon>Spiralia</taxon>
        <taxon>Lophotrochozoa</taxon>
        <taxon>Platyhelminthes</taxon>
        <taxon>Trematoda</taxon>
        <taxon>Digenea</taxon>
        <taxon>Plagiorchiida</taxon>
        <taxon>Troglotremata</taxon>
        <taxon>Troglotrematidae</taxon>
        <taxon>Paragonimus</taxon>
    </lineage>
</organism>
<keyword evidence="2" id="KW-1185">Reference proteome</keyword>
<name>A0A8S9Z1Z9_9TREM</name>
<comment type="caution">
    <text evidence="1">The sequence shown here is derived from an EMBL/GenBank/DDBJ whole genome shotgun (WGS) entry which is preliminary data.</text>
</comment>
<proteinExistence type="predicted"/>